<protein>
    <submittedName>
        <fullName evidence="2">Uncharacterized protein</fullName>
    </submittedName>
</protein>
<evidence type="ECO:0000313" key="2">
    <source>
        <dbReference type="EMBL" id="KAK1276099.1"/>
    </source>
</evidence>
<dbReference type="AlphaFoldDB" id="A0AAV9BIK8"/>
<dbReference type="EMBL" id="JAUJYN010000003">
    <property type="protein sequence ID" value="KAK1276099.1"/>
    <property type="molecule type" value="Genomic_DNA"/>
</dbReference>
<dbReference type="Proteomes" id="UP001179952">
    <property type="component" value="Unassembled WGS sequence"/>
</dbReference>
<evidence type="ECO:0000256" key="1">
    <source>
        <dbReference type="SAM" id="MobiDB-lite"/>
    </source>
</evidence>
<sequence length="220" mass="23077">MSEPTKNQWPNQSAKPTSVCIKQTLKTTQAAAKKTLDSSLDLALPLSLSLSPSPTRQSIPLNPKKKPSAMAATMTTSLIKPTKLYTSSSRSLTTATVRSSSSSTPILATTTSSPSSSHPRVFASNKTNKSNKTLTSIPNPTFLSVSLVLHFSPLSFPGRPKPTPSPPSLASLSLSLILPRIRRVTPPCTAAAGGFGTPSPTFITTGGVTFLSLSALPDHH</sequence>
<reference evidence="2" key="1">
    <citation type="journal article" date="2023" name="Nat. Commun.">
        <title>Diploid and tetraploid genomes of Acorus and the evolution of monocots.</title>
        <authorList>
            <person name="Ma L."/>
            <person name="Liu K.W."/>
            <person name="Li Z."/>
            <person name="Hsiao Y.Y."/>
            <person name="Qi Y."/>
            <person name="Fu T."/>
            <person name="Tang G.D."/>
            <person name="Zhang D."/>
            <person name="Sun W.H."/>
            <person name="Liu D.K."/>
            <person name="Li Y."/>
            <person name="Chen G.Z."/>
            <person name="Liu X.D."/>
            <person name="Liao X.Y."/>
            <person name="Jiang Y.T."/>
            <person name="Yu X."/>
            <person name="Hao Y."/>
            <person name="Huang J."/>
            <person name="Zhao X.W."/>
            <person name="Ke S."/>
            <person name="Chen Y.Y."/>
            <person name="Wu W.L."/>
            <person name="Hsu J.L."/>
            <person name="Lin Y.F."/>
            <person name="Huang M.D."/>
            <person name="Li C.Y."/>
            <person name="Huang L."/>
            <person name="Wang Z.W."/>
            <person name="Zhao X."/>
            <person name="Zhong W.Y."/>
            <person name="Peng D.H."/>
            <person name="Ahmad S."/>
            <person name="Lan S."/>
            <person name="Zhang J.S."/>
            <person name="Tsai W.C."/>
            <person name="Van de Peer Y."/>
            <person name="Liu Z.J."/>
        </authorList>
    </citation>
    <scope>NUCLEOTIDE SEQUENCE</scope>
    <source>
        <strain evidence="2">SCP</strain>
    </source>
</reference>
<evidence type="ECO:0000313" key="3">
    <source>
        <dbReference type="Proteomes" id="UP001179952"/>
    </source>
</evidence>
<name>A0AAV9BIK8_ACOGR</name>
<gene>
    <name evidence="2" type="ORF">QJS04_geneDACA011160</name>
</gene>
<reference evidence="2" key="2">
    <citation type="submission" date="2023-06" db="EMBL/GenBank/DDBJ databases">
        <authorList>
            <person name="Ma L."/>
            <person name="Liu K.-W."/>
            <person name="Li Z."/>
            <person name="Hsiao Y.-Y."/>
            <person name="Qi Y."/>
            <person name="Fu T."/>
            <person name="Tang G."/>
            <person name="Zhang D."/>
            <person name="Sun W.-H."/>
            <person name="Liu D.-K."/>
            <person name="Li Y."/>
            <person name="Chen G.-Z."/>
            <person name="Liu X.-D."/>
            <person name="Liao X.-Y."/>
            <person name="Jiang Y.-T."/>
            <person name="Yu X."/>
            <person name="Hao Y."/>
            <person name="Huang J."/>
            <person name="Zhao X.-W."/>
            <person name="Ke S."/>
            <person name="Chen Y.-Y."/>
            <person name="Wu W.-L."/>
            <person name="Hsu J.-L."/>
            <person name="Lin Y.-F."/>
            <person name="Huang M.-D."/>
            <person name="Li C.-Y."/>
            <person name="Huang L."/>
            <person name="Wang Z.-W."/>
            <person name="Zhao X."/>
            <person name="Zhong W.-Y."/>
            <person name="Peng D.-H."/>
            <person name="Ahmad S."/>
            <person name="Lan S."/>
            <person name="Zhang J.-S."/>
            <person name="Tsai W.-C."/>
            <person name="Van De Peer Y."/>
            <person name="Liu Z.-J."/>
        </authorList>
    </citation>
    <scope>NUCLEOTIDE SEQUENCE</scope>
    <source>
        <strain evidence="2">SCP</strain>
        <tissue evidence="2">Leaves</tissue>
    </source>
</reference>
<comment type="caution">
    <text evidence="2">The sequence shown here is derived from an EMBL/GenBank/DDBJ whole genome shotgun (WGS) entry which is preliminary data.</text>
</comment>
<feature type="region of interest" description="Disordered" evidence="1">
    <location>
        <begin position="90"/>
        <end position="129"/>
    </location>
</feature>
<keyword evidence="3" id="KW-1185">Reference proteome</keyword>
<feature type="region of interest" description="Disordered" evidence="1">
    <location>
        <begin position="49"/>
        <end position="71"/>
    </location>
</feature>
<proteinExistence type="predicted"/>
<organism evidence="2 3">
    <name type="scientific">Acorus gramineus</name>
    <name type="common">Dwarf sweet flag</name>
    <dbReference type="NCBI Taxonomy" id="55184"/>
    <lineage>
        <taxon>Eukaryota</taxon>
        <taxon>Viridiplantae</taxon>
        <taxon>Streptophyta</taxon>
        <taxon>Embryophyta</taxon>
        <taxon>Tracheophyta</taxon>
        <taxon>Spermatophyta</taxon>
        <taxon>Magnoliopsida</taxon>
        <taxon>Liliopsida</taxon>
        <taxon>Acoraceae</taxon>
        <taxon>Acorus</taxon>
    </lineage>
</organism>
<feature type="compositionally biased region" description="Low complexity" evidence="1">
    <location>
        <begin position="90"/>
        <end position="117"/>
    </location>
</feature>
<accession>A0AAV9BIK8</accession>